<organism evidence="1 2">
    <name type="scientific">Bugula neritina</name>
    <name type="common">Brown bryozoan</name>
    <name type="synonym">Sertularia neritina</name>
    <dbReference type="NCBI Taxonomy" id="10212"/>
    <lineage>
        <taxon>Eukaryota</taxon>
        <taxon>Metazoa</taxon>
        <taxon>Spiralia</taxon>
        <taxon>Lophotrochozoa</taxon>
        <taxon>Bryozoa</taxon>
        <taxon>Gymnolaemata</taxon>
        <taxon>Cheilostomatida</taxon>
        <taxon>Flustrina</taxon>
        <taxon>Buguloidea</taxon>
        <taxon>Bugulidae</taxon>
        <taxon>Bugula</taxon>
    </lineage>
</organism>
<gene>
    <name evidence="1" type="ORF">EB796_005233</name>
</gene>
<accession>A0A7J7KEW7</accession>
<sequence>MLPAAFSSLVARDPDHPVGYALHSPSKQKISSKSKSFSLFSCLFKKSKQKKEEKPTDKQLQDPKLMLDLLEGEVRVKPQDPVLYSIPEDNRYGDIMRRNLTTEMPHYSDYSPIEHHVFEEASGEYARSVTSHPAARHAPSPVYLLPVRSSEKTTSAKIERPQYLVQEFPSDRRYITHRPQYQLSQSDAQSSHSPLYVYSNDIGRLNRKQPIQHPAPVTMHPHITANRLTYQKTSTPKVQQMVYPVYGQKGVRRRPLYHIL</sequence>
<proteinExistence type="predicted"/>
<comment type="caution">
    <text evidence="1">The sequence shown here is derived from an EMBL/GenBank/DDBJ whole genome shotgun (WGS) entry which is preliminary data.</text>
</comment>
<keyword evidence="2" id="KW-1185">Reference proteome</keyword>
<evidence type="ECO:0000313" key="2">
    <source>
        <dbReference type="Proteomes" id="UP000593567"/>
    </source>
</evidence>
<reference evidence="1" key="1">
    <citation type="submission" date="2020-06" db="EMBL/GenBank/DDBJ databases">
        <title>Draft genome of Bugula neritina, a colonial animal packing powerful symbionts and potential medicines.</title>
        <authorList>
            <person name="Rayko M."/>
        </authorList>
    </citation>
    <scope>NUCLEOTIDE SEQUENCE [LARGE SCALE GENOMIC DNA]</scope>
    <source>
        <strain evidence="1">Kwan_BN1</strain>
    </source>
</reference>
<evidence type="ECO:0000313" key="1">
    <source>
        <dbReference type="EMBL" id="KAF6036474.1"/>
    </source>
</evidence>
<name>A0A7J7KEW7_BUGNE</name>
<dbReference type="EMBL" id="VXIV02000717">
    <property type="protein sequence ID" value="KAF6036474.1"/>
    <property type="molecule type" value="Genomic_DNA"/>
</dbReference>
<dbReference type="AlphaFoldDB" id="A0A7J7KEW7"/>
<protein>
    <submittedName>
        <fullName evidence="1">Uncharacterized protein</fullName>
    </submittedName>
</protein>
<dbReference type="Proteomes" id="UP000593567">
    <property type="component" value="Unassembled WGS sequence"/>
</dbReference>